<evidence type="ECO:0000259" key="1">
    <source>
        <dbReference type="Pfam" id="PF04937"/>
    </source>
</evidence>
<sequence length="179" mass="20219">MEAVGQFGPGFKFGSRFGKLKLKERKKHEEEWAKNGCSIMTDAWTDRKRKSILNMCVNCREGTTFLESKESSDEAHTARLIFEYVDKYVEHVGAQNVVQIVTDNATNNMAAKACENNDDTFYPCTWWSTYGAHTPKLVRVALRILSLTTSASGCERNWSAFVGVSLKFVVQVLIFKLCS</sequence>
<name>A0A2Z7BW10_9LAMI</name>
<evidence type="ECO:0000313" key="3">
    <source>
        <dbReference type="Proteomes" id="UP000250235"/>
    </source>
</evidence>
<dbReference type="PANTHER" id="PTHR32166">
    <property type="entry name" value="OSJNBA0013A04.12 PROTEIN"/>
    <property type="match status" value="1"/>
</dbReference>
<dbReference type="OrthoDB" id="2012664at2759"/>
<dbReference type="SUPFAM" id="SSF53098">
    <property type="entry name" value="Ribonuclease H-like"/>
    <property type="match status" value="2"/>
</dbReference>
<reference evidence="2 3" key="1">
    <citation type="journal article" date="2015" name="Proc. Natl. Acad. Sci. U.S.A.">
        <title>The resurrection genome of Boea hygrometrica: A blueprint for survival of dehydration.</title>
        <authorList>
            <person name="Xiao L."/>
            <person name="Yang G."/>
            <person name="Zhang L."/>
            <person name="Yang X."/>
            <person name="Zhao S."/>
            <person name="Ji Z."/>
            <person name="Zhou Q."/>
            <person name="Hu M."/>
            <person name="Wang Y."/>
            <person name="Chen M."/>
            <person name="Xu Y."/>
            <person name="Jin H."/>
            <person name="Xiao X."/>
            <person name="Hu G."/>
            <person name="Bao F."/>
            <person name="Hu Y."/>
            <person name="Wan P."/>
            <person name="Li L."/>
            <person name="Deng X."/>
            <person name="Kuang T."/>
            <person name="Xiang C."/>
            <person name="Zhu J.K."/>
            <person name="Oliver M.J."/>
            <person name="He Y."/>
        </authorList>
    </citation>
    <scope>NUCLEOTIDE SEQUENCE [LARGE SCALE GENOMIC DNA]</scope>
    <source>
        <strain evidence="3">cv. XS01</strain>
    </source>
</reference>
<dbReference type="GO" id="GO:0046983">
    <property type="term" value="F:protein dimerization activity"/>
    <property type="evidence" value="ECO:0007669"/>
    <property type="project" value="InterPro"/>
</dbReference>
<organism evidence="2 3">
    <name type="scientific">Dorcoceras hygrometricum</name>
    <dbReference type="NCBI Taxonomy" id="472368"/>
    <lineage>
        <taxon>Eukaryota</taxon>
        <taxon>Viridiplantae</taxon>
        <taxon>Streptophyta</taxon>
        <taxon>Embryophyta</taxon>
        <taxon>Tracheophyta</taxon>
        <taxon>Spermatophyta</taxon>
        <taxon>Magnoliopsida</taxon>
        <taxon>eudicotyledons</taxon>
        <taxon>Gunneridae</taxon>
        <taxon>Pentapetalae</taxon>
        <taxon>asterids</taxon>
        <taxon>lamiids</taxon>
        <taxon>Lamiales</taxon>
        <taxon>Gesneriaceae</taxon>
        <taxon>Didymocarpoideae</taxon>
        <taxon>Trichosporeae</taxon>
        <taxon>Loxocarpinae</taxon>
        <taxon>Dorcoceras</taxon>
    </lineage>
</organism>
<dbReference type="InterPro" id="IPR007021">
    <property type="entry name" value="DUF659"/>
</dbReference>
<gene>
    <name evidence="2" type="ORF">F511_10868</name>
</gene>
<dbReference type="InterPro" id="IPR012337">
    <property type="entry name" value="RNaseH-like_sf"/>
</dbReference>
<dbReference type="Proteomes" id="UP000250235">
    <property type="component" value="Unassembled WGS sequence"/>
</dbReference>
<proteinExistence type="predicted"/>
<feature type="domain" description="DUF659" evidence="1">
    <location>
        <begin position="24"/>
        <end position="134"/>
    </location>
</feature>
<evidence type="ECO:0000313" key="2">
    <source>
        <dbReference type="EMBL" id="KZV37838.1"/>
    </source>
</evidence>
<dbReference type="EMBL" id="KV002480">
    <property type="protein sequence ID" value="KZV37838.1"/>
    <property type="molecule type" value="Genomic_DNA"/>
</dbReference>
<dbReference type="AlphaFoldDB" id="A0A2Z7BW10"/>
<accession>A0A2Z7BW10</accession>
<protein>
    <recommendedName>
        <fullName evidence="1">DUF659 domain-containing protein</fullName>
    </recommendedName>
</protein>
<dbReference type="Pfam" id="PF04937">
    <property type="entry name" value="DUF659"/>
    <property type="match status" value="1"/>
</dbReference>
<dbReference type="PANTHER" id="PTHR32166:SF74">
    <property type="entry name" value="OS05G0256350 PROTEIN"/>
    <property type="match status" value="1"/>
</dbReference>
<keyword evidence="3" id="KW-1185">Reference proteome</keyword>